<protein>
    <recommendedName>
        <fullName evidence="3">PKD domain-containing protein</fullName>
    </recommendedName>
</protein>
<evidence type="ECO:0000259" key="3">
    <source>
        <dbReference type="PROSITE" id="PS50093"/>
    </source>
</evidence>
<name>A0A5S3V4S8_9GAMM</name>
<evidence type="ECO:0000313" key="5">
    <source>
        <dbReference type="EMBL" id="TMO72231.1"/>
    </source>
</evidence>
<organism evidence="4 7">
    <name type="scientific">Pseudoalteromonas aurantia</name>
    <dbReference type="NCBI Taxonomy" id="43654"/>
    <lineage>
        <taxon>Bacteria</taxon>
        <taxon>Pseudomonadati</taxon>
        <taxon>Pseudomonadota</taxon>
        <taxon>Gammaproteobacteria</taxon>
        <taxon>Alteromonadales</taxon>
        <taxon>Pseudoalteromonadaceae</taxon>
        <taxon>Pseudoalteromonas</taxon>
    </lineage>
</organism>
<dbReference type="Proteomes" id="UP000307164">
    <property type="component" value="Unassembled WGS sequence"/>
</dbReference>
<keyword evidence="2" id="KW-0732">Signal</keyword>
<dbReference type="GO" id="GO:0030246">
    <property type="term" value="F:carbohydrate binding"/>
    <property type="evidence" value="ECO:0007669"/>
    <property type="project" value="InterPro"/>
</dbReference>
<dbReference type="InterPro" id="IPR013783">
    <property type="entry name" value="Ig-like_fold"/>
</dbReference>
<dbReference type="RefSeq" id="WP_138592986.1">
    <property type="nucleotide sequence ID" value="NZ_PNBW01000082.1"/>
</dbReference>
<dbReference type="PROSITE" id="PS50093">
    <property type="entry name" value="PKD"/>
    <property type="match status" value="2"/>
</dbReference>
<dbReference type="GO" id="GO:0005975">
    <property type="term" value="P:carbohydrate metabolic process"/>
    <property type="evidence" value="ECO:0007669"/>
    <property type="project" value="InterPro"/>
</dbReference>
<dbReference type="InterPro" id="IPR043504">
    <property type="entry name" value="Peptidase_S1_PA_chymotrypsin"/>
</dbReference>
<feature type="chain" id="PRO_5024323591" description="PKD domain-containing protein" evidence="2">
    <location>
        <begin position="25"/>
        <end position="628"/>
    </location>
</feature>
<feature type="domain" description="PKD" evidence="3">
    <location>
        <begin position="492"/>
        <end position="578"/>
    </location>
</feature>
<dbReference type="InterPro" id="IPR003610">
    <property type="entry name" value="CBM5/12"/>
</dbReference>
<dbReference type="Gene3D" id="2.10.10.20">
    <property type="entry name" value="Carbohydrate-binding module superfamily 5/12"/>
    <property type="match status" value="1"/>
</dbReference>
<dbReference type="SUPFAM" id="SSF50494">
    <property type="entry name" value="Trypsin-like serine proteases"/>
    <property type="match status" value="1"/>
</dbReference>
<reference evidence="6 7" key="1">
    <citation type="submission" date="2018-01" db="EMBL/GenBank/DDBJ databases">
        <authorList>
            <person name="Paulsen S."/>
            <person name="Gram L.K."/>
        </authorList>
    </citation>
    <scope>NUCLEOTIDE SEQUENCE [LARGE SCALE GENOMIC DNA]</scope>
    <source>
        <strain evidence="4 7">S3790</strain>
        <strain evidence="5 6">S3895</strain>
    </source>
</reference>
<dbReference type="GO" id="GO:0005576">
    <property type="term" value="C:extracellular region"/>
    <property type="evidence" value="ECO:0007669"/>
    <property type="project" value="InterPro"/>
</dbReference>
<keyword evidence="1" id="KW-0378">Hydrolase</keyword>
<accession>A0A5S3V4S8</accession>
<dbReference type="EMBL" id="PNBX01000083">
    <property type="protein sequence ID" value="TMO65836.1"/>
    <property type="molecule type" value="Genomic_DNA"/>
</dbReference>
<reference evidence="4" key="3">
    <citation type="submission" date="2019-09" db="EMBL/GenBank/DDBJ databases">
        <title>Co-occurence of chitin degradation, pigmentation and bioactivity in marine Pseudoalteromonas.</title>
        <authorList>
            <person name="Sonnenschein E.C."/>
            <person name="Bech P.K."/>
        </authorList>
    </citation>
    <scope>NUCLEOTIDE SEQUENCE</scope>
    <source>
        <strain evidence="4">S3790</strain>
    </source>
</reference>
<dbReference type="SUPFAM" id="SSF49299">
    <property type="entry name" value="PKD domain"/>
    <property type="match status" value="2"/>
</dbReference>
<dbReference type="InterPro" id="IPR009003">
    <property type="entry name" value="Peptidase_S1_PA"/>
</dbReference>
<dbReference type="Gene3D" id="2.60.40.10">
    <property type="entry name" value="Immunoglobulins"/>
    <property type="match status" value="2"/>
</dbReference>
<gene>
    <name evidence="4" type="ORF">CWC19_17120</name>
    <name evidence="5" type="ORF">CWC20_15470</name>
</gene>
<dbReference type="OrthoDB" id="9790784at2"/>
<dbReference type="SMART" id="SM00495">
    <property type="entry name" value="ChtBD3"/>
    <property type="match status" value="1"/>
</dbReference>
<comment type="caution">
    <text evidence="4">The sequence shown here is derived from an EMBL/GenBank/DDBJ whole genome shotgun (WGS) entry which is preliminary data.</text>
</comment>
<dbReference type="Pfam" id="PF02839">
    <property type="entry name" value="CBM_5_12"/>
    <property type="match status" value="1"/>
</dbReference>
<dbReference type="Pfam" id="PF18911">
    <property type="entry name" value="PKD_4"/>
    <property type="match status" value="2"/>
</dbReference>
<dbReference type="InterPro" id="IPR035986">
    <property type="entry name" value="PKD_dom_sf"/>
</dbReference>
<evidence type="ECO:0000313" key="7">
    <source>
        <dbReference type="Proteomes" id="UP000307217"/>
    </source>
</evidence>
<evidence type="ECO:0000256" key="2">
    <source>
        <dbReference type="SAM" id="SignalP"/>
    </source>
</evidence>
<dbReference type="Proteomes" id="UP000307217">
    <property type="component" value="Unassembled WGS sequence"/>
</dbReference>
<keyword evidence="6" id="KW-1185">Reference proteome</keyword>
<dbReference type="SMART" id="SM00089">
    <property type="entry name" value="PKD"/>
    <property type="match status" value="2"/>
</dbReference>
<dbReference type="GO" id="GO:0004553">
    <property type="term" value="F:hydrolase activity, hydrolyzing O-glycosyl compounds"/>
    <property type="evidence" value="ECO:0007669"/>
    <property type="project" value="InterPro"/>
</dbReference>
<dbReference type="InterPro" id="IPR036573">
    <property type="entry name" value="CBM_sf_5/12"/>
</dbReference>
<dbReference type="PANTHER" id="PTHR36234">
    <property type="entry name" value="LYSYL ENDOPEPTIDASE"/>
    <property type="match status" value="1"/>
</dbReference>
<evidence type="ECO:0000256" key="1">
    <source>
        <dbReference type="ARBA" id="ARBA00022801"/>
    </source>
</evidence>
<dbReference type="InterPro" id="IPR000601">
    <property type="entry name" value="PKD_dom"/>
</dbReference>
<feature type="domain" description="PKD" evidence="3">
    <location>
        <begin position="406"/>
        <end position="495"/>
    </location>
</feature>
<dbReference type="SUPFAM" id="SSF51055">
    <property type="entry name" value="Carbohydrate binding domain"/>
    <property type="match status" value="1"/>
</dbReference>
<dbReference type="CDD" id="cd00146">
    <property type="entry name" value="PKD"/>
    <property type="match status" value="2"/>
</dbReference>
<sequence>MIPCKVRKAVLPACALLLSSATFAGVLDASAQKTDIAKIVSHQLSLNAGHAGITTQDVKEHIINHPDAQFIKINFAQLSLPEGAYIEVSNLEGTESYRYDHSDSDVIAAMSVSSDTVKVTLVSPSSVQWSENHGVEIQDFYAGFSDFELAERAAMFERGDIQPNSTCGVNERQDVACWETSHPVEHERSRPVARLLIGGRSLCTAWRVGADNHMFTNNHCFSRAAETKNVEVWFNYQRTGCGTGTTNSTVKVNGDQLLATDYALDYTLFTVQEFEKIKQFGHFGLDTNAQNQGERIYIPQHGAGNPKELAIESDLNANGLCQIDQTVTEGRGSNTDMGYKCDTIGGSSGSPVLSAKNNNVIALHHYGNSTQCTTKLNRGTRIELIWPQVATHFGGVLPIGDNGNSGNNPPVAQITTQCSELTCRFDSSGSSDSDGNIVATTWNFGDGTTSTTAGLVTHTYQQAGKYNVSLVVTDNDNAQDSAVVEVTVTATGNQAPVADFSYAANGLTVNFTDASTDDSGVIGYLWAFGDGNSSQVQNPSHAYVAAGTYPVTLTVTDAQGEQSTKSRSVVVTDSNCNVGAWDSSTVYLKGDQASQNGSVYEAKWWTQAQSPADYSSTWAVWKWLRNCN</sequence>
<reference evidence="6 7" key="2">
    <citation type="submission" date="2019-06" db="EMBL/GenBank/DDBJ databases">
        <title>Co-occurence of chitin degradation, pigmentation and bioactivity in marine Pseudoalteromonas.</title>
        <authorList>
            <person name="Sonnenschein E.C."/>
            <person name="Bech P.K."/>
        </authorList>
    </citation>
    <scope>NUCLEOTIDE SEQUENCE [LARGE SCALE GENOMIC DNA]</scope>
    <source>
        <strain evidence="7">S3790</strain>
        <strain evidence="5 6">S3895</strain>
    </source>
</reference>
<evidence type="ECO:0000313" key="4">
    <source>
        <dbReference type="EMBL" id="TMO65836.1"/>
    </source>
</evidence>
<dbReference type="AlphaFoldDB" id="A0A5S3V4S8"/>
<proteinExistence type="predicted"/>
<dbReference type="Pfam" id="PF13365">
    <property type="entry name" value="Trypsin_2"/>
    <property type="match status" value="1"/>
</dbReference>
<feature type="signal peptide" evidence="2">
    <location>
        <begin position="1"/>
        <end position="24"/>
    </location>
</feature>
<dbReference type="InterPro" id="IPR022409">
    <property type="entry name" value="PKD/Chitinase_dom"/>
</dbReference>
<dbReference type="Gene3D" id="2.40.10.10">
    <property type="entry name" value="Trypsin-like serine proteases"/>
    <property type="match status" value="2"/>
</dbReference>
<dbReference type="PANTHER" id="PTHR36234:SF5">
    <property type="entry name" value="LYSYL ENDOPEPTIDASE"/>
    <property type="match status" value="1"/>
</dbReference>
<evidence type="ECO:0000313" key="6">
    <source>
        <dbReference type="Proteomes" id="UP000307164"/>
    </source>
</evidence>
<dbReference type="EMBL" id="PNBW01000082">
    <property type="protein sequence ID" value="TMO72231.1"/>
    <property type="molecule type" value="Genomic_DNA"/>
</dbReference>
<dbReference type="CDD" id="cd12215">
    <property type="entry name" value="ChiC_BD"/>
    <property type="match status" value="1"/>
</dbReference>